<keyword evidence="1" id="KW-0812">Transmembrane</keyword>
<comment type="caution">
    <text evidence="2">The sequence shown here is derived from an EMBL/GenBank/DDBJ whole genome shotgun (WGS) entry which is preliminary data.</text>
</comment>
<dbReference type="EMBL" id="BSYO01000010">
    <property type="protein sequence ID" value="GMH10580.1"/>
    <property type="molecule type" value="Genomic_DNA"/>
</dbReference>
<reference evidence="2" key="1">
    <citation type="submission" date="2023-05" db="EMBL/GenBank/DDBJ databases">
        <title>Nepenthes gracilis genome sequencing.</title>
        <authorList>
            <person name="Fukushima K."/>
        </authorList>
    </citation>
    <scope>NUCLEOTIDE SEQUENCE</scope>
    <source>
        <strain evidence="2">SING2019-196</strain>
    </source>
</reference>
<protein>
    <submittedName>
        <fullName evidence="2">Uncharacterized protein</fullName>
    </submittedName>
</protein>
<evidence type="ECO:0000313" key="2">
    <source>
        <dbReference type="EMBL" id="GMH10580.1"/>
    </source>
</evidence>
<name>A0AAD3SFS1_NEPGR</name>
<keyword evidence="1" id="KW-1133">Transmembrane helix</keyword>
<proteinExistence type="predicted"/>
<keyword evidence="1" id="KW-0472">Membrane</keyword>
<gene>
    <name evidence="2" type="ORF">Nepgr_012421</name>
</gene>
<dbReference type="Proteomes" id="UP001279734">
    <property type="component" value="Unassembled WGS sequence"/>
</dbReference>
<sequence length="151" mass="17501">MSAIIWPLKDHSRFVGKLTVQSERSYLVTNLCHWVMEDTAGHGTFPVVSGLLGMGVLLLYIMSVGLEQHLRATLFTSRSLLNLIGCWHHMQIWIPPSLLQRGYWQHKVFLKRACRKHEYSLFAIVFDATIDAERKASHMYIYEASVARLWR</sequence>
<evidence type="ECO:0000256" key="1">
    <source>
        <dbReference type="SAM" id="Phobius"/>
    </source>
</evidence>
<evidence type="ECO:0000313" key="3">
    <source>
        <dbReference type="Proteomes" id="UP001279734"/>
    </source>
</evidence>
<keyword evidence="3" id="KW-1185">Reference proteome</keyword>
<feature type="transmembrane region" description="Helical" evidence="1">
    <location>
        <begin position="43"/>
        <end position="61"/>
    </location>
</feature>
<organism evidence="2 3">
    <name type="scientific">Nepenthes gracilis</name>
    <name type="common">Slender pitcher plant</name>
    <dbReference type="NCBI Taxonomy" id="150966"/>
    <lineage>
        <taxon>Eukaryota</taxon>
        <taxon>Viridiplantae</taxon>
        <taxon>Streptophyta</taxon>
        <taxon>Embryophyta</taxon>
        <taxon>Tracheophyta</taxon>
        <taxon>Spermatophyta</taxon>
        <taxon>Magnoliopsida</taxon>
        <taxon>eudicotyledons</taxon>
        <taxon>Gunneridae</taxon>
        <taxon>Pentapetalae</taxon>
        <taxon>Caryophyllales</taxon>
        <taxon>Nepenthaceae</taxon>
        <taxon>Nepenthes</taxon>
    </lineage>
</organism>
<dbReference type="AlphaFoldDB" id="A0AAD3SFS1"/>
<accession>A0AAD3SFS1</accession>